<dbReference type="EMBL" id="CAEKKB010000008">
    <property type="protein sequence ID" value="CAB4321071.1"/>
    <property type="molecule type" value="Genomic_DNA"/>
</dbReference>
<reference evidence="3" key="1">
    <citation type="journal article" date="2020" name="Genome Biol.">
        <title>Gamete binning: chromosome-level and haplotype-resolved genome assembly enabled by high-throughput single-cell sequencing of gamete genomes.</title>
        <authorList>
            <person name="Campoy J.A."/>
            <person name="Sun H."/>
            <person name="Goel M."/>
            <person name="Jiao W.-B."/>
            <person name="Folz-Donahue K."/>
            <person name="Wang N."/>
            <person name="Rubio M."/>
            <person name="Liu C."/>
            <person name="Kukat C."/>
            <person name="Ruiz D."/>
            <person name="Huettel B."/>
            <person name="Schneeberger K."/>
        </authorList>
    </citation>
    <scope>NUCLEOTIDE SEQUENCE [LARGE SCALE GENOMIC DNA]</scope>
    <source>
        <strain evidence="3">cv. Rojo Pasion</strain>
    </source>
</reference>
<evidence type="ECO:0000313" key="2">
    <source>
        <dbReference type="EMBL" id="CAB4321071.1"/>
    </source>
</evidence>
<accession>A0A6J5Y6L5</accession>
<keyword evidence="3" id="KW-1185">Reference proteome</keyword>
<dbReference type="GO" id="GO:0080043">
    <property type="term" value="F:quercetin 3-O-glucosyltransferase activity"/>
    <property type="evidence" value="ECO:0007669"/>
    <property type="project" value="TreeGrafter"/>
</dbReference>
<organism evidence="2 3">
    <name type="scientific">Prunus armeniaca</name>
    <name type="common">Apricot</name>
    <name type="synonym">Armeniaca vulgaris</name>
    <dbReference type="NCBI Taxonomy" id="36596"/>
    <lineage>
        <taxon>Eukaryota</taxon>
        <taxon>Viridiplantae</taxon>
        <taxon>Streptophyta</taxon>
        <taxon>Embryophyta</taxon>
        <taxon>Tracheophyta</taxon>
        <taxon>Spermatophyta</taxon>
        <taxon>Magnoliopsida</taxon>
        <taxon>eudicotyledons</taxon>
        <taxon>Gunneridae</taxon>
        <taxon>Pentapetalae</taxon>
        <taxon>rosids</taxon>
        <taxon>fabids</taxon>
        <taxon>Rosales</taxon>
        <taxon>Rosaceae</taxon>
        <taxon>Amygdaloideae</taxon>
        <taxon>Amygdaleae</taxon>
        <taxon>Prunus</taxon>
    </lineage>
</organism>
<evidence type="ECO:0000256" key="1">
    <source>
        <dbReference type="ARBA" id="ARBA00009995"/>
    </source>
</evidence>
<comment type="similarity">
    <text evidence="1">Belongs to the UDP-glycosyltransferase family.</text>
</comment>
<evidence type="ECO:0000313" key="3">
    <source>
        <dbReference type="Proteomes" id="UP000507245"/>
    </source>
</evidence>
<dbReference type="Gene3D" id="3.40.50.2000">
    <property type="entry name" value="Glycogen Phosphorylase B"/>
    <property type="match status" value="1"/>
</dbReference>
<dbReference type="Proteomes" id="UP000507245">
    <property type="component" value="Unassembled WGS sequence"/>
</dbReference>
<dbReference type="SUPFAM" id="SSF53756">
    <property type="entry name" value="UDP-Glycosyltransferase/glycogen phosphorylase"/>
    <property type="match status" value="1"/>
</dbReference>
<gene>
    <name evidence="2" type="ORF">ORAREDHAP_LOCUS50144</name>
</gene>
<name>A0A6J5Y6L5_PRUAR</name>
<dbReference type="PANTHER" id="PTHR11926">
    <property type="entry name" value="GLUCOSYL/GLUCURONOSYL TRANSFERASES"/>
    <property type="match status" value="1"/>
</dbReference>
<dbReference type="GO" id="GO:0080044">
    <property type="term" value="F:quercetin 7-O-glucosyltransferase activity"/>
    <property type="evidence" value="ECO:0007669"/>
    <property type="project" value="TreeGrafter"/>
</dbReference>
<sequence length="246" mass="26956">MRKVKAIYNPLLQFSRLSSQGVKVTLVTTQFAYNTIMQAAGLLSSCNILLQETISDGYDEGRSAQAESIDAYVERFWQVGSQTLSQLLEKLSSSAGSKVDCLVYDALMPGASDVAKKFGIFGAVFFTQSCAVNHIYYHVHKGLLKLPLSTAAAVDDDGQSNILLPGLPTLEPSDLPSSGNYSRSYRAICKMAVDQSSIVDNADWIFCNTFYDSEKQVFEVSVKNKGLLGSSYFVPDSSPKQLIWRA</sequence>
<protein>
    <submittedName>
        <fullName evidence="2">Uncharacterized protein</fullName>
    </submittedName>
</protein>
<proteinExistence type="inferred from homology"/>
<dbReference type="AlphaFoldDB" id="A0A6J5Y6L5"/>
<dbReference type="PANTHER" id="PTHR11926:SF1540">
    <property type="entry name" value="GLYCOSYLTRANSFERASE"/>
    <property type="match status" value="1"/>
</dbReference>
<dbReference type="OrthoDB" id="5835829at2759"/>